<accession>A0ABT6V9M3</accession>
<evidence type="ECO:0000313" key="3">
    <source>
        <dbReference type="Proteomes" id="UP001243403"/>
    </source>
</evidence>
<proteinExistence type="predicted"/>
<name>A0ABT6V9M3_9FLAO</name>
<reference evidence="2 3" key="1">
    <citation type="submission" date="2023-04" db="EMBL/GenBank/DDBJ databases">
        <title>Two novel species of Flavobacterium.</title>
        <authorList>
            <person name="Liu Q."/>
            <person name="Xin Y.-H."/>
        </authorList>
    </citation>
    <scope>NUCLEOTIDE SEQUENCE [LARGE SCALE GENOMIC DNA]</scope>
    <source>
        <strain evidence="2 3">LB1P51</strain>
    </source>
</reference>
<keyword evidence="3" id="KW-1185">Reference proteome</keyword>
<evidence type="ECO:0000313" key="2">
    <source>
        <dbReference type="EMBL" id="MDI5894902.1"/>
    </source>
</evidence>
<dbReference type="Proteomes" id="UP001243403">
    <property type="component" value="Unassembled WGS sequence"/>
</dbReference>
<comment type="caution">
    <text evidence="2">The sequence shown here is derived from an EMBL/GenBank/DDBJ whole genome shotgun (WGS) entry which is preliminary data.</text>
</comment>
<feature type="region of interest" description="Disordered" evidence="1">
    <location>
        <begin position="1"/>
        <end position="24"/>
    </location>
</feature>
<evidence type="ECO:0000256" key="1">
    <source>
        <dbReference type="SAM" id="MobiDB-lite"/>
    </source>
</evidence>
<dbReference type="RefSeq" id="WP_282716681.1">
    <property type="nucleotide sequence ID" value="NZ_JASCRZ010000003.1"/>
</dbReference>
<gene>
    <name evidence="2" type="ORF">QLS65_08370</name>
</gene>
<organism evidence="2 3">
    <name type="scientific">Flavobacterium algoritolerans</name>
    <dbReference type="NCBI Taxonomy" id="3041254"/>
    <lineage>
        <taxon>Bacteria</taxon>
        <taxon>Pseudomonadati</taxon>
        <taxon>Bacteroidota</taxon>
        <taxon>Flavobacteriia</taxon>
        <taxon>Flavobacteriales</taxon>
        <taxon>Flavobacteriaceae</taxon>
        <taxon>Flavobacterium</taxon>
    </lineage>
</organism>
<sequence>MKQKSNRSQKSDGSKKKSKAKEKRAAIVDCFVRVIVGKKFEEFYEKNKDSGREL</sequence>
<dbReference type="EMBL" id="JASCRZ010000003">
    <property type="protein sequence ID" value="MDI5894902.1"/>
    <property type="molecule type" value="Genomic_DNA"/>
</dbReference>
<protein>
    <submittedName>
        <fullName evidence="2">Uncharacterized protein</fullName>
    </submittedName>
</protein>